<evidence type="ECO:0000313" key="1">
    <source>
        <dbReference type="EMBL" id="RQO95669.1"/>
    </source>
</evidence>
<dbReference type="EMBL" id="CM009298">
    <property type="protein sequence ID" value="RQO95669.1"/>
    <property type="molecule type" value="Genomic_DNA"/>
</dbReference>
<proteinExistence type="predicted"/>
<gene>
    <name evidence="1" type="ORF">POPTR_009G077950</name>
</gene>
<protein>
    <submittedName>
        <fullName evidence="1">Uncharacterized protein</fullName>
    </submittedName>
</protein>
<sequence>MKFPFSKSLTLGLMMNLRVTYELMVFIEWLNKRCFKANKGSTLEYKIQVVRGMFLVLFGKEMGEKQDLQQHNQFFSGLLEE</sequence>
<dbReference type="Proteomes" id="UP000006729">
    <property type="component" value="Chromosome 9"/>
</dbReference>
<dbReference type="InParanoid" id="A0A3N7FJ70"/>
<accession>A0A3N7FJ70</accession>
<keyword evidence="2" id="KW-1185">Reference proteome</keyword>
<evidence type="ECO:0000313" key="2">
    <source>
        <dbReference type="Proteomes" id="UP000006729"/>
    </source>
</evidence>
<reference evidence="1 2" key="1">
    <citation type="journal article" date="2006" name="Science">
        <title>The genome of black cottonwood, Populus trichocarpa (Torr. &amp; Gray).</title>
        <authorList>
            <person name="Tuskan G.A."/>
            <person name="Difazio S."/>
            <person name="Jansson S."/>
            <person name="Bohlmann J."/>
            <person name="Grigoriev I."/>
            <person name="Hellsten U."/>
            <person name="Putnam N."/>
            <person name="Ralph S."/>
            <person name="Rombauts S."/>
            <person name="Salamov A."/>
            <person name="Schein J."/>
            <person name="Sterck L."/>
            <person name="Aerts A."/>
            <person name="Bhalerao R.R."/>
            <person name="Bhalerao R.P."/>
            <person name="Blaudez D."/>
            <person name="Boerjan W."/>
            <person name="Brun A."/>
            <person name="Brunner A."/>
            <person name="Busov V."/>
            <person name="Campbell M."/>
            <person name="Carlson J."/>
            <person name="Chalot M."/>
            <person name="Chapman J."/>
            <person name="Chen G.L."/>
            <person name="Cooper D."/>
            <person name="Coutinho P.M."/>
            <person name="Couturier J."/>
            <person name="Covert S."/>
            <person name="Cronk Q."/>
            <person name="Cunningham R."/>
            <person name="Davis J."/>
            <person name="Degroeve S."/>
            <person name="Dejardin A."/>
            <person name="Depamphilis C."/>
            <person name="Detter J."/>
            <person name="Dirks B."/>
            <person name="Dubchak I."/>
            <person name="Duplessis S."/>
            <person name="Ehlting J."/>
            <person name="Ellis B."/>
            <person name="Gendler K."/>
            <person name="Goodstein D."/>
            <person name="Gribskov M."/>
            <person name="Grimwood J."/>
            <person name="Groover A."/>
            <person name="Gunter L."/>
            <person name="Hamberger B."/>
            <person name="Heinze B."/>
            <person name="Helariutta Y."/>
            <person name="Henrissat B."/>
            <person name="Holligan D."/>
            <person name="Holt R."/>
            <person name="Huang W."/>
            <person name="Islam-Faridi N."/>
            <person name="Jones S."/>
            <person name="Jones-Rhoades M."/>
            <person name="Jorgensen R."/>
            <person name="Joshi C."/>
            <person name="Kangasjarvi J."/>
            <person name="Karlsson J."/>
            <person name="Kelleher C."/>
            <person name="Kirkpatrick R."/>
            <person name="Kirst M."/>
            <person name="Kohler A."/>
            <person name="Kalluri U."/>
            <person name="Larimer F."/>
            <person name="Leebens-Mack J."/>
            <person name="Leple J.C."/>
            <person name="Locascio P."/>
            <person name="Lou Y."/>
            <person name="Lucas S."/>
            <person name="Martin F."/>
            <person name="Montanini B."/>
            <person name="Napoli C."/>
            <person name="Nelson D.R."/>
            <person name="Nelson C."/>
            <person name="Nieminen K."/>
            <person name="Nilsson O."/>
            <person name="Pereda V."/>
            <person name="Peter G."/>
            <person name="Philippe R."/>
            <person name="Pilate G."/>
            <person name="Poliakov A."/>
            <person name="Razumovskaya J."/>
            <person name="Richardson P."/>
            <person name="Rinaldi C."/>
            <person name="Ritland K."/>
            <person name="Rouze P."/>
            <person name="Ryaboy D."/>
            <person name="Schmutz J."/>
            <person name="Schrader J."/>
            <person name="Segerman B."/>
            <person name="Shin H."/>
            <person name="Siddiqui A."/>
            <person name="Sterky F."/>
            <person name="Terry A."/>
            <person name="Tsai C.J."/>
            <person name="Uberbacher E."/>
            <person name="Unneberg P."/>
            <person name="Vahala J."/>
            <person name="Wall K."/>
            <person name="Wessler S."/>
            <person name="Yang G."/>
            <person name="Yin T."/>
            <person name="Douglas C."/>
            <person name="Marra M."/>
            <person name="Sandberg G."/>
            <person name="Van de Peer Y."/>
            <person name="Rokhsar D."/>
        </authorList>
    </citation>
    <scope>NUCLEOTIDE SEQUENCE [LARGE SCALE GENOMIC DNA]</scope>
    <source>
        <strain evidence="2">cv. Nisqually</strain>
    </source>
</reference>
<dbReference type="AlphaFoldDB" id="A0A3N7FJ70"/>
<name>A0A3N7FJ70_POPTR</name>
<organism evidence="1 2">
    <name type="scientific">Populus trichocarpa</name>
    <name type="common">Western balsam poplar</name>
    <name type="synonym">Populus balsamifera subsp. trichocarpa</name>
    <dbReference type="NCBI Taxonomy" id="3694"/>
    <lineage>
        <taxon>Eukaryota</taxon>
        <taxon>Viridiplantae</taxon>
        <taxon>Streptophyta</taxon>
        <taxon>Embryophyta</taxon>
        <taxon>Tracheophyta</taxon>
        <taxon>Spermatophyta</taxon>
        <taxon>Magnoliopsida</taxon>
        <taxon>eudicotyledons</taxon>
        <taxon>Gunneridae</taxon>
        <taxon>Pentapetalae</taxon>
        <taxon>rosids</taxon>
        <taxon>fabids</taxon>
        <taxon>Malpighiales</taxon>
        <taxon>Salicaceae</taxon>
        <taxon>Saliceae</taxon>
        <taxon>Populus</taxon>
    </lineage>
</organism>